<dbReference type="AlphaFoldDB" id="A0A1R3IUK0"/>
<dbReference type="EMBL" id="AWWV01009493">
    <property type="protein sequence ID" value="OMO86243.1"/>
    <property type="molecule type" value="Genomic_DNA"/>
</dbReference>
<organism evidence="1 2">
    <name type="scientific">Corchorus capsularis</name>
    <name type="common">Jute</name>
    <dbReference type="NCBI Taxonomy" id="210143"/>
    <lineage>
        <taxon>Eukaryota</taxon>
        <taxon>Viridiplantae</taxon>
        <taxon>Streptophyta</taxon>
        <taxon>Embryophyta</taxon>
        <taxon>Tracheophyta</taxon>
        <taxon>Spermatophyta</taxon>
        <taxon>Magnoliopsida</taxon>
        <taxon>eudicotyledons</taxon>
        <taxon>Gunneridae</taxon>
        <taxon>Pentapetalae</taxon>
        <taxon>rosids</taxon>
        <taxon>malvids</taxon>
        <taxon>Malvales</taxon>
        <taxon>Malvaceae</taxon>
        <taxon>Grewioideae</taxon>
        <taxon>Apeibeae</taxon>
        <taxon>Corchorus</taxon>
    </lineage>
</organism>
<reference evidence="1 2" key="1">
    <citation type="submission" date="2013-09" db="EMBL/GenBank/DDBJ databases">
        <title>Corchorus capsularis genome sequencing.</title>
        <authorList>
            <person name="Alam M."/>
            <person name="Haque M.S."/>
            <person name="Islam M.S."/>
            <person name="Emdad E.M."/>
            <person name="Islam M.M."/>
            <person name="Ahmed B."/>
            <person name="Halim A."/>
            <person name="Hossen Q.M.M."/>
            <person name="Hossain M.Z."/>
            <person name="Ahmed R."/>
            <person name="Khan M.M."/>
            <person name="Islam R."/>
            <person name="Rashid M.M."/>
            <person name="Khan S.A."/>
            <person name="Rahman M.S."/>
            <person name="Alam M."/>
        </authorList>
    </citation>
    <scope>NUCLEOTIDE SEQUENCE [LARGE SCALE GENOMIC DNA]</scope>
    <source>
        <strain evidence="2">cv. CVL-1</strain>
        <tissue evidence="1">Whole seedling</tissue>
    </source>
</reference>
<keyword evidence="2" id="KW-1185">Reference proteome</keyword>
<gene>
    <name evidence="1" type="ORF">CCACVL1_09710</name>
</gene>
<evidence type="ECO:0000313" key="1">
    <source>
        <dbReference type="EMBL" id="OMO86243.1"/>
    </source>
</evidence>
<protein>
    <submittedName>
        <fullName evidence="1">Uncharacterized protein</fullName>
    </submittedName>
</protein>
<name>A0A1R3IUK0_COCAP</name>
<accession>A0A1R3IUK0</accession>
<dbReference type="Proteomes" id="UP000188268">
    <property type="component" value="Unassembled WGS sequence"/>
</dbReference>
<evidence type="ECO:0000313" key="2">
    <source>
        <dbReference type="Proteomes" id="UP000188268"/>
    </source>
</evidence>
<dbReference type="Gramene" id="OMO86243">
    <property type="protein sequence ID" value="OMO86243"/>
    <property type="gene ID" value="CCACVL1_09710"/>
</dbReference>
<sequence length="24" mass="2800">MAEEPEDAAIFKCQFRKKIDFVIA</sequence>
<comment type="caution">
    <text evidence="1">The sequence shown here is derived from an EMBL/GenBank/DDBJ whole genome shotgun (WGS) entry which is preliminary data.</text>
</comment>
<proteinExistence type="predicted"/>